<dbReference type="InParanoid" id="A0A6J3Q1G0"/>
<feature type="transmembrane region" description="Helical" evidence="1">
    <location>
        <begin position="140"/>
        <end position="164"/>
    </location>
</feature>
<name>A0A6J3Q1G0_TURTR</name>
<keyword evidence="1" id="KW-1133">Transmembrane helix</keyword>
<proteinExistence type="predicted"/>
<protein>
    <submittedName>
        <fullName evidence="3">Olfactory receptor 10AC1-like</fullName>
    </submittedName>
</protein>
<evidence type="ECO:0000256" key="1">
    <source>
        <dbReference type="SAM" id="Phobius"/>
    </source>
</evidence>
<dbReference type="SUPFAM" id="SSF81321">
    <property type="entry name" value="Family A G protein-coupled receptor-like"/>
    <property type="match status" value="1"/>
</dbReference>
<gene>
    <name evidence="3" type="primary">LOC109552121</name>
</gene>
<sequence length="331" mass="34982">MASAQEERNHRVTMKGQLEGCWNVRIGTGLIRQLDVCRWMSALLLTRVSALKWKPADPGAGRGGRRPAPTTYFFLGDLSAKEAAYVPVLTPRVLAGLLLPPGGHPDGPLCGSGCLLLAAVALGHYPAVCRPQLMTVGLCWCLLAACCVGGSLLALGLTTAIFQLPFRRGGLVNHVFCDLPAVLVLACGNRDLQEHVLLAACVLAVLVILGGCWGCGPPQGLQHGGVPSHGGLGMLHDGCATATYARPPSSHSLEEDRLVSFIYVNLTSPLYPAIYTLRNRDVQGALQQVVGPRTPGAVHQADVTECWMPGGVCAEISPPPPDGNLTFQNHL</sequence>
<dbReference type="RefSeq" id="XP_033695933.1">
    <property type="nucleotide sequence ID" value="XM_033840042.1"/>
</dbReference>
<dbReference type="Proteomes" id="UP000245320">
    <property type="component" value="Chromosome 15"/>
</dbReference>
<dbReference type="PANTHER" id="PTHR26453">
    <property type="entry name" value="OLFACTORY RECEPTOR"/>
    <property type="match status" value="1"/>
</dbReference>
<accession>A0A6J3Q1G0</accession>
<organism evidence="2 3">
    <name type="scientific">Tursiops truncatus</name>
    <name type="common">Atlantic bottle-nosed dolphin</name>
    <name type="synonym">Delphinus truncatus</name>
    <dbReference type="NCBI Taxonomy" id="9739"/>
    <lineage>
        <taxon>Eukaryota</taxon>
        <taxon>Metazoa</taxon>
        <taxon>Chordata</taxon>
        <taxon>Craniata</taxon>
        <taxon>Vertebrata</taxon>
        <taxon>Euteleostomi</taxon>
        <taxon>Mammalia</taxon>
        <taxon>Eutheria</taxon>
        <taxon>Laurasiatheria</taxon>
        <taxon>Artiodactyla</taxon>
        <taxon>Whippomorpha</taxon>
        <taxon>Cetacea</taxon>
        <taxon>Odontoceti</taxon>
        <taxon>Delphinidae</taxon>
        <taxon>Tursiops</taxon>
    </lineage>
</organism>
<reference evidence="3" key="1">
    <citation type="submission" date="2025-08" db="UniProtKB">
        <authorList>
            <consortium name="RefSeq"/>
        </authorList>
    </citation>
    <scope>IDENTIFICATION</scope>
    <source>
        <tissue evidence="3">Spleen</tissue>
    </source>
</reference>
<dbReference type="AlphaFoldDB" id="A0A6J3Q1G0"/>
<keyword evidence="2" id="KW-1185">Reference proteome</keyword>
<keyword evidence="1" id="KW-0812">Transmembrane</keyword>
<dbReference type="OrthoDB" id="9715311at2759"/>
<evidence type="ECO:0000313" key="2">
    <source>
        <dbReference type="Proteomes" id="UP000245320"/>
    </source>
</evidence>
<keyword evidence="1" id="KW-0472">Membrane</keyword>
<evidence type="ECO:0000313" key="3">
    <source>
        <dbReference type="RefSeq" id="XP_033695933.1"/>
    </source>
</evidence>